<name>A0A0P4VLX0_9HEMI</name>
<dbReference type="InterPro" id="IPR052114">
    <property type="entry name" value="ER_autophagy_membrane_reg"/>
</dbReference>
<dbReference type="InterPro" id="IPR057282">
    <property type="entry name" value="RETREG1-3-like_RHD"/>
</dbReference>
<dbReference type="Pfam" id="PF24456">
    <property type="entry name" value="RHD_RETREG1-3"/>
    <property type="match status" value="1"/>
</dbReference>
<evidence type="ECO:0000256" key="1">
    <source>
        <dbReference type="ARBA" id="ARBA00004141"/>
    </source>
</evidence>
<organism evidence="7">
    <name type="scientific">Rhodnius neglectus</name>
    <dbReference type="NCBI Taxonomy" id="72488"/>
    <lineage>
        <taxon>Eukaryota</taxon>
        <taxon>Metazoa</taxon>
        <taxon>Ecdysozoa</taxon>
        <taxon>Arthropoda</taxon>
        <taxon>Hexapoda</taxon>
        <taxon>Insecta</taxon>
        <taxon>Pterygota</taxon>
        <taxon>Neoptera</taxon>
        <taxon>Paraneoptera</taxon>
        <taxon>Hemiptera</taxon>
        <taxon>Heteroptera</taxon>
        <taxon>Panheteroptera</taxon>
        <taxon>Cimicomorpha</taxon>
        <taxon>Reduviidae</taxon>
        <taxon>Triatominae</taxon>
        <taxon>Rhodnius</taxon>
    </lineage>
</organism>
<dbReference type="GO" id="GO:0005783">
    <property type="term" value="C:endoplasmic reticulum"/>
    <property type="evidence" value="ECO:0007669"/>
    <property type="project" value="UniProtKB-ARBA"/>
</dbReference>
<sequence>MAEGNPAVVFEKEVYVKKLKRGLDNWREVTLLANSVLLWKKKYYPWIIIGCVTLLFLELAYYDPSVLTTLSLTFLCLTLVDYFGPIISSTVWKQENWTASKERELEEICRSVANFIVTAKLAWTNLMDLKASRPNLYYTISIVLLCIFAWIGNSVNNFLITYSLVLLAFLMPGLLHNGIIQNYYQKIYIFLTQILRSTSSQKTKLH</sequence>
<dbReference type="AlphaFoldDB" id="A0A0P4VLX0"/>
<evidence type="ECO:0000256" key="3">
    <source>
        <dbReference type="ARBA" id="ARBA00022989"/>
    </source>
</evidence>
<accession>A0A0P4VLX0</accession>
<proteinExistence type="evidence at transcript level"/>
<feature type="transmembrane region" description="Helical" evidence="5">
    <location>
        <begin position="43"/>
        <end position="62"/>
    </location>
</feature>
<evidence type="ECO:0000256" key="2">
    <source>
        <dbReference type="ARBA" id="ARBA00022692"/>
    </source>
</evidence>
<keyword evidence="3 5" id="KW-1133">Transmembrane helix</keyword>
<reference evidence="7" key="1">
    <citation type="journal article" date="2016" name="PLoS Negl. Trop. Dis.">
        <title>A Deep Insight into the Sialome of Rhodnius neglectus, a Vector of Chagas Disease.</title>
        <authorList>
            <person name="Santiago P.B."/>
            <person name="Assumpcao T.C."/>
            <person name="Araujo C.N."/>
            <person name="Bastos I.M."/>
            <person name="Neves D."/>
            <person name="Silva I.G."/>
            <person name="Charneau S."/>
            <person name="Queiroz R.M."/>
            <person name="Raiol T."/>
            <person name="Oliveira J.V."/>
            <person name="Sousa M.V."/>
            <person name="Calvo E."/>
            <person name="Ribeiro J.M."/>
            <person name="Santana J.M."/>
        </authorList>
    </citation>
    <scope>NUCLEOTIDE SEQUENCE</scope>
    <source>
        <tissue evidence="7">Salivary glands</tissue>
    </source>
</reference>
<feature type="transmembrane region" description="Helical" evidence="5">
    <location>
        <begin position="68"/>
        <end position="92"/>
    </location>
</feature>
<protein>
    <submittedName>
        <fullName evidence="7">Putative conserved plasma membrane protein</fullName>
    </submittedName>
</protein>
<comment type="subcellular location">
    <subcellularLocation>
        <location evidence="1">Membrane</location>
        <topology evidence="1">Multi-pass membrane protein</topology>
    </subcellularLocation>
</comment>
<evidence type="ECO:0000256" key="5">
    <source>
        <dbReference type="SAM" id="Phobius"/>
    </source>
</evidence>
<dbReference type="EMBL" id="GDKW01003156">
    <property type="protein sequence ID" value="JAI53439.1"/>
    <property type="molecule type" value="mRNA"/>
</dbReference>
<evidence type="ECO:0000259" key="6">
    <source>
        <dbReference type="Pfam" id="PF24456"/>
    </source>
</evidence>
<evidence type="ECO:0000313" key="7">
    <source>
        <dbReference type="EMBL" id="JAI53439.1"/>
    </source>
</evidence>
<feature type="transmembrane region" description="Helical" evidence="5">
    <location>
        <begin position="136"/>
        <end position="153"/>
    </location>
</feature>
<dbReference type="PANTHER" id="PTHR20952">
    <property type="entry name" value="ADP-RIBOSYLATION-LIKE FACTOR 6-INTERACTING PROTEIN"/>
    <property type="match status" value="1"/>
</dbReference>
<keyword evidence="2 5" id="KW-0812">Transmembrane</keyword>
<feature type="transmembrane region" description="Helical" evidence="5">
    <location>
        <begin position="159"/>
        <end position="180"/>
    </location>
</feature>
<dbReference type="PANTHER" id="PTHR20952:SF0">
    <property type="entry name" value="ADP-RIBOSYLATION FACTOR-LIKE PROTEIN 6-INTERACTING PROTEIN 1"/>
    <property type="match status" value="1"/>
</dbReference>
<dbReference type="GO" id="GO:0016020">
    <property type="term" value="C:membrane"/>
    <property type="evidence" value="ECO:0007669"/>
    <property type="project" value="UniProtKB-SubCell"/>
</dbReference>
<evidence type="ECO:0000256" key="4">
    <source>
        <dbReference type="ARBA" id="ARBA00023136"/>
    </source>
</evidence>
<feature type="domain" description="RETREG1-3/ARL6IP-like N-terminal reticulon-homology" evidence="6">
    <location>
        <begin position="29"/>
        <end position="193"/>
    </location>
</feature>
<keyword evidence="4 5" id="KW-0472">Membrane</keyword>